<gene>
    <name evidence="1" type="ORF">TRFO_40968</name>
</gene>
<protein>
    <submittedName>
        <fullName evidence="1">Uncharacterized protein</fullName>
    </submittedName>
</protein>
<keyword evidence="2" id="KW-1185">Reference proteome</keyword>
<dbReference type="RefSeq" id="XP_068345848.1">
    <property type="nucleotide sequence ID" value="XM_068513509.1"/>
</dbReference>
<evidence type="ECO:0000313" key="1">
    <source>
        <dbReference type="EMBL" id="OHS92711.1"/>
    </source>
</evidence>
<accession>A0A1J4J3I0</accession>
<dbReference type="Proteomes" id="UP000179807">
    <property type="component" value="Unassembled WGS sequence"/>
</dbReference>
<dbReference type="OrthoDB" id="10373438at2759"/>
<dbReference type="EMBL" id="MLAK01001475">
    <property type="protein sequence ID" value="OHS92711.1"/>
    <property type="molecule type" value="Genomic_DNA"/>
</dbReference>
<dbReference type="VEuPathDB" id="TrichDB:TRFO_40968"/>
<name>A0A1J4J3I0_9EUKA</name>
<sequence length="166" mass="19472">MIFIALLSLVFDSEHCKRKCQTLFGDSPTKISLCLHTCSNGFYEHENIQYVHRQMKEDVKVCLEKCSENVNSTTKFTRWLKCRKSCLAIPDSEEISFFPPEQCNAECDRHWKGTVHLKPCQDQCSQFTQNSQKQHHYDNNHLNDHEENMPPPKGFNFPENDHIFYG</sequence>
<proteinExistence type="predicted"/>
<dbReference type="AlphaFoldDB" id="A0A1J4J3I0"/>
<reference evidence="1" key="1">
    <citation type="submission" date="2016-10" db="EMBL/GenBank/DDBJ databases">
        <authorList>
            <person name="Benchimol M."/>
            <person name="Almeida L.G."/>
            <person name="Vasconcelos A.T."/>
            <person name="Perreira-Neves A."/>
            <person name="Rosa I.A."/>
            <person name="Tasca T."/>
            <person name="Bogo M.R."/>
            <person name="de Souza W."/>
        </authorList>
    </citation>
    <scope>NUCLEOTIDE SEQUENCE [LARGE SCALE GENOMIC DNA]</scope>
    <source>
        <strain evidence="1">K</strain>
    </source>
</reference>
<organism evidence="1 2">
    <name type="scientific">Tritrichomonas foetus</name>
    <dbReference type="NCBI Taxonomy" id="1144522"/>
    <lineage>
        <taxon>Eukaryota</taxon>
        <taxon>Metamonada</taxon>
        <taxon>Parabasalia</taxon>
        <taxon>Tritrichomonadida</taxon>
        <taxon>Tritrichomonadidae</taxon>
        <taxon>Tritrichomonas</taxon>
    </lineage>
</organism>
<evidence type="ECO:0000313" key="2">
    <source>
        <dbReference type="Proteomes" id="UP000179807"/>
    </source>
</evidence>
<dbReference type="GeneID" id="94848213"/>
<comment type="caution">
    <text evidence="1">The sequence shown here is derived from an EMBL/GenBank/DDBJ whole genome shotgun (WGS) entry which is preliminary data.</text>
</comment>